<dbReference type="Gene3D" id="2.40.128.640">
    <property type="match status" value="1"/>
</dbReference>
<dbReference type="Pfam" id="PF04170">
    <property type="entry name" value="NlpE"/>
    <property type="match status" value="1"/>
</dbReference>
<evidence type="ECO:0000256" key="2">
    <source>
        <dbReference type="ARBA" id="ARBA00022729"/>
    </source>
</evidence>
<dbReference type="RefSeq" id="WP_166917643.1">
    <property type="nucleotide sequence ID" value="NZ_CP050253.1"/>
</dbReference>
<evidence type="ECO:0000313" key="5">
    <source>
        <dbReference type="Proteomes" id="UP000501168"/>
    </source>
</evidence>
<dbReference type="Proteomes" id="UP000501168">
    <property type="component" value="Chromosome"/>
</dbReference>
<proteinExistence type="predicted"/>
<keyword evidence="2 3" id="KW-0732">Signal</keyword>
<dbReference type="PROSITE" id="PS51257">
    <property type="entry name" value="PROKAR_LIPOPROTEIN"/>
    <property type="match status" value="1"/>
</dbReference>
<dbReference type="InParanoid" id="A0A6G9IDN6"/>
<sequence>MKKYLLVLLAVFTLAACQGQSDTVAKVQDGVDKLGYVGVYKGYLPAADVSGIKVTLTLDAEGHYNYLASYDNGKLIDAGNVVKSGDYTWDKATNTITLSNFSGAPNKYLVGEGTLTQLDMEGKVITGDFANMYVFKKY</sequence>
<protein>
    <recommendedName>
        <fullName evidence="1">Type IV secretion system putative lipoprotein virB7</fullName>
    </recommendedName>
</protein>
<evidence type="ECO:0000313" key="4">
    <source>
        <dbReference type="EMBL" id="QIQ22348.1"/>
    </source>
</evidence>
<dbReference type="Pfam" id="PF08139">
    <property type="entry name" value="LPAM_1"/>
    <property type="match status" value="1"/>
</dbReference>
<evidence type="ECO:0000256" key="1">
    <source>
        <dbReference type="ARBA" id="ARBA00017922"/>
    </source>
</evidence>
<organism evidence="4 5">
    <name type="scientific">Zophobihabitans entericus</name>
    <dbReference type="NCBI Taxonomy" id="1635327"/>
    <lineage>
        <taxon>Bacteria</taxon>
        <taxon>Pseudomonadati</taxon>
        <taxon>Pseudomonadota</taxon>
        <taxon>Gammaproteobacteria</taxon>
        <taxon>Orbales</taxon>
        <taxon>Orbaceae</taxon>
        <taxon>Zophobihabitans</taxon>
    </lineage>
</organism>
<feature type="signal peptide" evidence="3">
    <location>
        <begin position="1"/>
        <end position="21"/>
    </location>
</feature>
<dbReference type="KEGG" id="orb:IPMB12_00800"/>
<dbReference type="InterPro" id="IPR012640">
    <property type="entry name" value="Membr_lipoprot_lipid_attach_CS"/>
</dbReference>
<feature type="chain" id="PRO_5026357910" description="Type IV secretion system putative lipoprotein virB7" evidence="3">
    <location>
        <begin position="22"/>
        <end position="138"/>
    </location>
</feature>
<dbReference type="InterPro" id="IPR007298">
    <property type="entry name" value="Cu-R_lipoprotein_NlpE"/>
</dbReference>
<reference evidence="4 5" key="1">
    <citation type="submission" date="2020-03" db="EMBL/GenBank/DDBJ databases">
        <title>Complete genome sequence of Orbus sp. IPMB12 (BCRC 80908).</title>
        <authorList>
            <person name="Lo W.-S."/>
            <person name="Chang T.-H."/>
            <person name="Kuo C.-H."/>
        </authorList>
    </citation>
    <scope>NUCLEOTIDE SEQUENCE [LARGE SCALE GENOMIC DNA]</scope>
    <source>
        <strain evidence="4 5">IPMB12</strain>
    </source>
</reference>
<keyword evidence="5" id="KW-1185">Reference proteome</keyword>
<dbReference type="AlphaFoldDB" id="A0A6G9IDN6"/>
<dbReference type="FunCoup" id="A0A6G9IDN6">
    <property type="interactions" value="32"/>
</dbReference>
<gene>
    <name evidence="4" type="ORF">IPMB12_00800</name>
</gene>
<dbReference type="EMBL" id="CP050253">
    <property type="protein sequence ID" value="QIQ22348.1"/>
    <property type="molecule type" value="Genomic_DNA"/>
</dbReference>
<name>A0A6G9IDN6_9GAMM</name>
<evidence type="ECO:0000256" key="3">
    <source>
        <dbReference type="SAM" id="SignalP"/>
    </source>
</evidence>
<accession>A0A6G9IDN6</accession>